<proteinExistence type="predicted"/>
<name>A0A0K1Q6U4_9BACT</name>
<dbReference type="EMBL" id="CP012333">
    <property type="protein sequence ID" value="AKV01372.1"/>
    <property type="molecule type" value="Genomic_DNA"/>
</dbReference>
<sequence length="58" mass="7026">MLWAFHRESAEYLRRFLASAARDHERYRWANFLLHVPDVFLSAKARETVVKRLDRILP</sequence>
<gene>
    <name evidence="1" type="ORF">AKJ09_08035</name>
</gene>
<evidence type="ECO:0000313" key="2">
    <source>
        <dbReference type="Proteomes" id="UP000064967"/>
    </source>
</evidence>
<dbReference type="Proteomes" id="UP000064967">
    <property type="component" value="Chromosome"/>
</dbReference>
<dbReference type="AlphaFoldDB" id="A0A0K1Q6U4"/>
<keyword evidence="2" id="KW-1185">Reference proteome</keyword>
<protein>
    <submittedName>
        <fullName evidence="1">Uncharacterized protein</fullName>
    </submittedName>
</protein>
<organism evidence="1 2">
    <name type="scientific">Labilithrix luteola</name>
    <dbReference type="NCBI Taxonomy" id="1391654"/>
    <lineage>
        <taxon>Bacteria</taxon>
        <taxon>Pseudomonadati</taxon>
        <taxon>Myxococcota</taxon>
        <taxon>Polyangia</taxon>
        <taxon>Polyangiales</taxon>
        <taxon>Labilitrichaceae</taxon>
        <taxon>Labilithrix</taxon>
    </lineage>
</organism>
<reference evidence="1 2" key="1">
    <citation type="submission" date="2015-08" db="EMBL/GenBank/DDBJ databases">
        <authorList>
            <person name="Babu N.S."/>
            <person name="Beckwith C.J."/>
            <person name="Beseler K.G."/>
            <person name="Brison A."/>
            <person name="Carone J.V."/>
            <person name="Caskin T.P."/>
            <person name="Diamond M."/>
            <person name="Durham M.E."/>
            <person name="Foxe J.M."/>
            <person name="Go M."/>
            <person name="Henderson B.A."/>
            <person name="Jones I.B."/>
            <person name="McGettigan J.A."/>
            <person name="Micheletti S.J."/>
            <person name="Nasrallah M.E."/>
            <person name="Ortiz D."/>
            <person name="Piller C.R."/>
            <person name="Privatt S.R."/>
            <person name="Schneider S.L."/>
            <person name="Sharp S."/>
            <person name="Smith T.C."/>
            <person name="Stanton J.D."/>
            <person name="Ullery H.E."/>
            <person name="Wilson R.J."/>
            <person name="Serrano M.G."/>
            <person name="Buck G."/>
            <person name="Lee V."/>
            <person name="Wang Y."/>
            <person name="Carvalho R."/>
            <person name="Voegtly L."/>
            <person name="Shi R."/>
            <person name="Duckworth R."/>
            <person name="Johnson A."/>
            <person name="Loviza R."/>
            <person name="Walstead R."/>
            <person name="Shah Z."/>
            <person name="Kiflezghi M."/>
            <person name="Wade K."/>
            <person name="Ball S.L."/>
            <person name="Bradley K.W."/>
            <person name="Asai D.J."/>
            <person name="Bowman C.A."/>
            <person name="Russell D.A."/>
            <person name="Pope W.H."/>
            <person name="Jacobs-Sera D."/>
            <person name="Hendrix R.W."/>
            <person name="Hatfull G.F."/>
        </authorList>
    </citation>
    <scope>NUCLEOTIDE SEQUENCE [LARGE SCALE GENOMIC DNA]</scope>
    <source>
        <strain evidence="1 2">DSM 27648</strain>
    </source>
</reference>
<accession>A0A0K1Q6U4</accession>
<dbReference type="KEGG" id="llu:AKJ09_08035"/>
<evidence type="ECO:0000313" key="1">
    <source>
        <dbReference type="EMBL" id="AKV01372.1"/>
    </source>
</evidence>